<comment type="caution">
    <text evidence="2">The sequence shown here is derived from an EMBL/GenBank/DDBJ whole genome shotgun (WGS) entry which is preliminary data.</text>
</comment>
<feature type="compositionally biased region" description="Polar residues" evidence="1">
    <location>
        <begin position="48"/>
        <end position="68"/>
    </location>
</feature>
<dbReference type="EMBL" id="BOMB01000024">
    <property type="protein sequence ID" value="GID13568.1"/>
    <property type="molecule type" value="Genomic_DNA"/>
</dbReference>
<evidence type="ECO:0000256" key="1">
    <source>
        <dbReference type="SAM" id="MobiDB-lite"/>
    </source>
</evidence>
<evidence type="ECO:0000313" key="3">
    <source>
        <dbReference type="Proteomes" id="UP000612808"/>
    </source>
</evidence>
<accession>A0A8J3J3L9</accession>
<evidence type="ECO:0000313" key="2">
    <source>
        <dbReference type="EMBL" id="GID13568.1"/>
    </source>
</evidence>
<organism evidence="2 3">
    <name type="scientific">Actinocatenispora rupis</name>
    <dbReference type="NCBI Taxonomy" id="519421"/>
    <lineage>
        <taxon>Bacteria</taxon>
        <taxon>Bacillati</taxon>
        <taxon>Actinomycetota</taxon>
        <taxon>Actinomycetes</taxon>
        <taxon>Micromonosporales</taxon>
        <taxon>Micromonosporaceae</taxon>
        <taxon>Actinocatenispora</taxon>
    </lineage>
</organism>
<proteinExistence type="predicted"/>
<protein>
    <submittedName>
        <fullName evidence="2">Uncharacterized protein</fullName>
    </submittedName>
</protein>
<sequence>MEVAEATVPAGTAGAVVADVVMVVDVLIAVPLSWWATRGGPVRCEPSQLATPLSQTIDNDSQAPTGAGQSDPALTCESDGTAAAGSVGRL</sequence>
<dbReference type="Proteomes" id="UP000612808">
    <property type="component" value="Unassembled WGS sequence"/>
</dbReference>
<dbReference type="AlphaFoldDB" id="A0A8J3J3L9"/>
<gene>
    <name evidence="2" type="ORF">Aru02nite_44570</name>
</gene>
<feature type="region of interest" description="Disordered" evidence="1">
    <location>
        <begin position="47"/>
        <end position="90"/>
    </location>
</feature>
<name>A0A8J3J3L9_9ACTN</name>
<reference evidence="2" key="1">
    <citation type="submission" date="2021-01" db="EMBL/GenBank/DDBJ databases">
        <title>Whole genome shotgun sequence of Actinocatenispora rupis NBRC 107355.</title>
        <authorList>
            <person name="Komaki H."/>
            <person name="Tamura T."/>
        </authorList>
    </citation>
    <scope>NUCLEOTIDE SEQUENCE</scope>
    <source>
        <strain evidence="2">NBRC 107355</strain>
    </source>
</reference>
<keyword evidence="3" id="KW-1185">Reference proteome</keyword>